<evidence type="ECO:0000313" key="2">
    <source>
        <dbReference type="EMBL" id="GEU70197.1"/>
    </source>
</evidence>
<feature type="compositionally biased region" description="Polar residues" evidence="1">
    <location>
        <begin position="166"/>
        <end position="183"/>
    </location>
</feature>
<evidence type="ECO:0000256" key="1">
    <source>
        <dbReference type="SAM" id="MobiDB-lite"/>
    </source>
</evidence>
<gene>
    <name evidence="2" type="ORF">Tci_042175</name>
</gene>
<reference evidence="2" key="1">
    <citation type="journal article" date="2019" name="Sci. Rep.">
        <title>Draft genome of Tanacetum cinerariifolium, the natural source of mosquito coil.</title>
        <authorList>
            <person name="Yamashiro T."/>
            <person name="Shiraishi A."/>
            <person name="Satake H."/>
            <person name="Nakayama K."/>
        </authorList>
    </citation>
    <scope>NUCLEOTIDE SEQUENCE</scope>
</reference>
<comment type="caution">
    <text evidence="2">The sequence shown here is derived from an EMBL/GenBank/DDBJ whole genome shotgun (WGS) entry which is preliminary data.</text>
</comment>
<name>A0A6L2MAC6_TANCI</name>
<dbReference type="AlphaFoldDB" id="A0A6L2MAC6"/>
<feature type="region of interest" description="Disordered" evidence="1">
    <location>
        <begin position="153"/>
        <end position="183"/>
    </location>
</feature>
<sequence length="183" mass="20407">MNEITDQGNPTGNPPILPFQRIQKEADLQTHEKPHKLCENVNASRAKRAAKTHDPLALVANHYVVPSSSHTSSPYYVTYPSFVADFDDETQSYEFQGDTSTDDPTDNLTTALMLLAKSITQHYFTPTNNRLRASSNTRNQVYVQDGHMNVQSKNVGNAGRNRGIITGNSRNVAYGQQANRKKQ</sequence>
<proteinExistence type="predicted"/>
<dbReference type="EMBL" id="BKCJ010006070">
    <property type="protein sequence ID" value="GEU70197.1"/>
    <property type="molecule type" value="Genomic_DNA"/>
</dbReference>
<protein>
    <submittedName>
        <fullName evidence="2">Uncharacterized protein</fullName>
    </submittedName>
</protein>
<organism evidence="2">
    <name type="scientific">Tanacetum cinerariifolium</name>
    <name type="common">Dalmatian daisy</name>
    <name type="synonym">Chrysanthemum cinerariifolium</name>
    <dbReference type="NCBI Taxonomy" id="118510"/>
    <lineage>
        <taxon>Eukaryota</taxon>
        <taxon>Viridiplantae</taxon>
        <taxon>Streptophyta</taxon>
        <taxon>Embryophyta</taxon>
        <taxon>Tracheophyta</taxon>
        <taxon>Spermatophyta</taxon>
        <taxon>Magnoliopsida</taxon>
        <taxon>eudicotyledons</taxon>
        <taxon>Gunneridae</taxon>
        <taxon>Pentapetalae</taxon>
        <taxon>asterids</taxon>
        <taxon>campanulids</taxon>
        <taxon>Asterales</taxon>
        <taxon>Asteraceae</taxon>
        <taxon>Asteroideae</taxon>
        <taxon>Anthemideae</taxon>
        <taxon>Anthemidinae</taxon>
        <taxon>Tanacetum</taxon>
    </lineage>
</organism>
<accession>A0A6L2MAC6</accession>